<dbReference type="EMBL" id="UINC01034886">
    <property type="protein sequence ID" value="SVB26416.1"/>
    <property type="molecule type" value="Genomic_DNA"/>
</dbReference>
<reference evidence="1" key="1">
    <citation type="submission" date="2018-05" db="EMBL/GenBank/DDBJ databases">
        <authorList>
            <person name="Lanie J.A."/>
            <person name="Ng W.-L."/>
            <person name="Kazmierczak K.M."/>
            <person name="Andrzejewski T.M."/>
            <person name="Davidsen T.M."/>
            <person name="Wayne K.J."/>
            <person name="Tettelin H."/>
            <person name="Glass J.I."/>
            <person name="Rusch D."/>
            <person name="Podicherti R."/>
            <person name="Tsui H.-C.T."/>
            <person name="Winkler M.E."/>
        </authorList>
    </citation>
    <scope>NUCLEOTIDE SEQUENCE</scope>
</reference>
<dbReference type="AlphaFoldDB" id="A0A382CJV5"/>
<evidence type="ECO:0000313" key="1">
    <source>
        <dbReference type="EMBL" id="SVB26416.1"/>
    </source>
</evidence>
<protein>
    <submittedName>
        <fullName evidence="1">Uncharacterized protein</fullName>
    </submittedName>
</protein>
<organism evidence="1">
    <name type="scientific">marine metagenome</name>
    <dbReference type="NCBI Taxonomy" id="408172"/>
    <lineage>
        <taxon>unclassified sequences</taxon>
        <taxon>metagenomes</taxon>
        <taxon>ecological metagenomes</taxon>
    </lineage>
</organism>
<feature type="non-terminal residue" evidence="1">
    <location>
        <position position="1"/>
    </location>
</feature>
<accession>A0A382CJV5</accession>
<gene>
    <name evidence="1" type="ORF">METZ01_LOCUS179270</name>
</gene>
<proteinExistence type="predicted"/>
<sequence length="50" mass="5599">VLISSKTSFVKRIEPITACSASILFGSSLKLFLTKFKFLLITNKLYSKKS</sequence>
<name>A0A382CJV5_9ZZZZ</name>